<dbReference type="SUPFAM" id="SSF55120">
    <property type="entry name" value="Pseudouridine synthase"/>
    <property type="match status" value="1"/>
</dbReference>
<dbReference type="InterPro" id="IPR006145">
    <property type="entry name" value="PsdUridine_synth_RsuA/RluA"/>
</dbReference>
<dbReference type="eggNOG" id="COG0564">
    <property type="taxonomic scope" value="Bacteria"/>
</dbReference>
<accession>U2NU59</accession>
<dbReference type="Pfam" id="PF00849">
    <property type="entry name" value="PseudoU_synth_2"/>
    <property type="match status" value="1"/>
</dbReference>
<protein>
    <recommendedName>
        <fullName evidence="3">RNA pseudouridylate synthase</fullName>
    </recommendedName>
    <alternativeName>
        <fullName evidence="4">RNA-uridine isomerase</fullName>
    </alternativeName>
</protein>
<dbReference type="EMBL" id="AWVJ01000191">
    <property type="protein sequence ID" value="ERK41560.1"/>
    <property type="molecule type" value="Genomic_DNA"/>
</dbReference>
<reference evidence="6 7" key="1">
    <citation type="submission" date="2013-06" db="EMBL/GenBank/DDBJ databases">
        <authorList>
            <person name="Weinstock G."/>
            <person name="Sodergren E."/>
            <person name="Lobos E.A."/>
            <person name="Fulton L."/>
            <person name="Fulton R."/>
            <person name="Courtney L."/>
            <person name="Fronick C."/>
            <person name="O'Laughlin M."/>
            <person name="Godfrey J."/>
            <person name="Wilson R.M."/>
            <person name="Miner T."/>
            <person name="Farmer C."/>
            <person name="Delehaunty K."/>
            <person name="Cordes M."/>
            <person name="Minx P."/>
            <person name="Tomlinson C."/>
            <person name="Chen J."/>
            <person name="Wollam A."/>
            <person name="Pepin K.H."/>
            <person name="Bhonagiri V."/>
            <person name="Zhang X."/>
            <person name="Warren W."/>
            <person name="Mitreva M."/>
            <person name="Mardis E.R."/>
            <person name="Wilson R.K."/>
        </authorList>
    </citation>
    <scope>NUCLEOTIDE SEQUENCE [LARGE SCALE GENOMIC DNA]</scope>
    <source>
        <strain evidence="6 7">ATCC 29099</strain>
    </source>
</reference>
<dbReference type="GO" id="GO:0009982">
    <property type="term" value="F:pseudouridine synthase activity"/>
    <property type="evidence" value="ECO:0007669"/>
    <property type="project" value="InterPro"/>
</dbReference>
<evidence type="ECO:0000256" key="1">
    <source>
        <dbReference type="ARBA" id="ARBA00000073"/>
    </source>
</evidence>
<dbReference type="Proteomes" id="UP000016608">
    <property type="component" value="Unassembled WGS sequence"/>
</dbReference>
<comment type="catalytic activity">
    <reaction evidence="1">
        <text>a uridine in RNA = a pseudouridine in RNA</text>
        <dbReference type="Rhea" id="RHEA:48348"/>
        <dbReference type="Rhea" id="RHEA-COMP:12068"/>
        <dbReference type="Rhea" id="RHEA-COMP:12069"/>
        <dbReference type="ChEBI" id="CHEBI:65314"/>
        <dbReference type="ChEBI" id="CHEBI:65315"/>
    </reaction>
</comment>
<evidence type="ECO:0000313" key="6">
    <source>
        <dbReference type="EMBL" id="ERK41560.1"/>
    </source>
</evidence>
<dbReference type="Gene3D" id="3.30.2350.10">
    <property type="entry name" value="Pseudouridine synthase"/>
    <property type="match status" value="1"/>
</dbReference>
<evidence type="ECO:0000256" key="2">
    <source>
        <dbReference type="ARBA" id="ARBA00010876"/>
    </source>
</evidence>
<dbReference type="GO" id="GO:0140098">
    <property type="term" value="F:catalytic activity, acting on RNA"/>
    <property type="evidence" value="ECO:0007669"/>
    <property type="project" value="UniProtKB-ARBA"/>
</dbReference>
<feature type="domain" description="Pseudouridine synthase RsuA/RluA-like" evidence="5">
    <location>
        <begin position="44"/>
        <end position="198"/>
    </location>
</feature>
<dbReference type="AlphaFoldDB" id="U2NU59"/>
<organism evidence="6 7">
    <name type="scientific">Eubacterium ramulus ATCC 29099</name>
    <dbReference type="NCBI Taxonomy" id="1256908"/>
    <lineage>
        <taxon>Bacteria</taxon>
        <taxon>Bacillati</taxon>
        <taxon>Bacillota</taxon>
        <taxon>Clostridia</taxon>
        <taxon>Eubacteriales</taxon>
        <taxon>Eubacteriaceae</taxon>
        <taxon>Eubacterium</taxon>
    </lineage>
</organism>
<dbReference type="PANTHER" id="PTHR21600:SF87">
    <property type="entry name" value="RNA PSEUDOURIDYLATE SYNTHASE DOMAIN-CONTAINING PROTEIN 1"/>
    <property type="match status" value="1"/>
</dbReference>
<dbReference type="InterPro" id="IPR050188">
    <property type="entry name" value="RluA_PseudoU_synthase"/>
</dbReference>
<dbReference type="GO" id="GO:0000455">
    <property type="term" value="P:enzyme-directed rRNA pseudouridine synthesis"/>
    <property type="evidence" value="ECO:0007669"/>
    <property type="project" value="TreeGrafter"/>
</dbReference>
<comment type="caution">
    <text evidence="6">The sequence shown here is derived from an EMBL/GenBank/DDBJ whole genome shotgun (WGS) entry which is preliminary data.</text>
</comment>
<evidence type="ECO:0000313" key="7">
    <source>
        <dbReference type="Proteomes" id="UP000016608"/>
    </source>
</evidence>
<evidence type="ECO:0000256" key="4">
    <source>
        <dbReference type="ARBA" id="ARBA00033164"/>
    </source>
</evidence>
<name>U2NU59_EUBRA</name>
<keyword evidence="7" id="KW-1185">Reference proteome</keyword>
<evidence type="ECO:0000256" key="3">
    <source>
        <dbReference type="ARBA" id="ARBA00031870"/>
    </source>
</evidence>
<sequence length="254" mass="28698">MYIGTDRFTKTGVDTVRSVYQKKDRNTWKMRVKQPEIIFEDDAVIVCRKEAGVAVQTARAGQADMVSLLKNYRAKKKEEPYIGLIHRLDQPVEGVMVFAKTKQAAAKLSGQVSSRSMEKEYLAVTEGIPQPSEGELCDWLLRNGRTNTSQVVEPGTPQAKDAKLRYQVEQTDEEQQKALVHIWLHTGRHHQIRVQFAHAGYPLMGDTKYGREAVAGRYCPVALCSCRIAFIHPVTGKEMEFTIRPKGNVFTQMA</sequence>
<dbReference type="HOGENOM" id="CLU_016902_11_2_9"/>
<dbReference type="InterPro" id="IPR020103">
    <property type="entry name" value="PsdUridine_synth_cat_dom_sf"/>
</dbReference>
<evidence type="ECO:0000259" key="5">
    <source>
        <dbReference type="Pfam" id="PF00849"/>
    </source>
</evidence>
<dbReference type="CDD" id="cd02869">
    <property type="entry name" value="PseudoU_synth_RluA_like"/>
    <property type="match status" value="1"/>
</dbReference>
<dbReference type="GO" id="GO:0003723">
    <property type="term" value="F:RNA binding"/>
    <property type="evidence" value="ECO:0007669"/>
    <property type="project" value="InterPro"/>
</dbReference>
<dbReference type="PANTHER" id="PTHR21600">
    <property type="entry name" value="MITOCHONDRIAL RNA PSEUDOURIDINE SYNTHASE"/>
    <property type="match status" value="1"/>
</dbReference>
<comment type="similarity">
    <text evidence="2">Belongs to the pseudouridine synthase RluA family.</text>
</comment>
<gene>
    <name evidence="6" type="ORF">HMPREF0373_03167</name>
</gene>
<proteinExistence type="inferred from homology"/>
<dbReference type="PATRIC" id="fig|1256908.3.peg.2903"/>